<proteinExistence type="predicted"/>
<keyword evidence="2" id="KW-1185">Reference proteome</keyword>
<accession>A0A3R9Y1P7</accession>
<dbReference type="EMBL" id="RWKW01000134">
    <property type="protein sequence ID" value="RST80942.1"/>
    <property type="molecule type" value="Genomic_DNA"/>
</dbReference>
<comment type="caution">
    <text evidence="1">The sequence shown here is derived from an EMBL/GenBank/DDBJ whole genome shotgun (WGS) entry which is preliminary data.</text>
</comment>
<name>A0A3R9Y1P7_9HYPH</name>
<sequence>MALAASGERTHPVAGLWPVALREALRRALVAEGLRKMSDWTARHEVAVATWPVDPVDPFFNVNTPDDLVHAGRLSRLVRD</sequence>
<protein>
    <recommendedName>
        <fullName evidence="3">Molybdenum cofactor guanylyltransferase MobA</fullName>
    </recommendedName>
</protein>
<reference evidence="1 2" key="1">
    <citation type="submission" date="2018-12" db="EMBL/GenBank/DDBJ databases">
        <title>Mesorhizobium carbonis sp. nov., isolated from coal mine water.</title>
        <authorList>
            <person name="Xin W."/>
            <person name="Xu Z."/>
            <person name="Xiang F."/>
            <person name="Zhang J."/>
            <person name="Xi L."/>
            <person name="Liu J."/>
        </authorList>
    </citation>
    <scope>NUCLEOTIDE SEQUENCE [LARGE SCALE GENOMIC DNA]</scope>
    <source>
        <strain evidence="1 2">B2.3</strain>
    </source>
</reference>
<evidence type="ECO:0000313" key="1">
    <source>
        <dbReference type="EMBL" id="RST80942.1"/>
    </source>
</evidence>
<dbReference type="Gene3D" id="3.90.550.10">
    <property type="entry name" value="Spore Coat Polysaccharide Biosynthesis Protein SpsA, Chain A"/>
    <property type="match status" value="1"/>
</dbReference>
<dbReference type="Proteomes" id="UP000278398">
    <property type="component" value="Unassembled WGS sequence"/>
</dbReference>
<dbReference type="AlphaFoldDB" id="A0A3R9Y1P7"/>
<dbReference type="InterPro" id="IPR029044">
    <property type="entry name" value="Nucleotide-diphossugar_trans"/>
</dbReference>
<evidence type="ECO:0008006" key="3">
    <source>
        <dbReference type="Google" id="ProtNLM"/>
    </source>
</evidence>
<dbReference type="OrthoDB" id="9788394at2"/>
<gene>
    <name evidence="1" type="ORF">EJC49_24350</name>
</gene>
<organism evidence="1 2">
    <name type="scientific">Aquibium carbonis</name>
    <dbReference type="NCBI Taxonomy" id="2495581"/>
    <lineage>
        <taxon>Bacteria</taxon>
        <taxon>Pseudomonadati</taxon>
        <taxon>Pseudomonadota</taxon>
        <taxon>Alphaproteobacteria</taxon>
        <taxon>Hyphomicrobiales</taxon>
        <taxon>Phyllobacteriaceae</taxon>
        <taxon>Aquibium</taxon>
    </lineage>
</organism>
<evidence type="ECO:0000313" key="2">
    <source>
        <dbReference type="Proteomes" id="UP000278398"/>
    </source>
</evidence>